<dbReference type="PROSITE" id="PS50011">
    <property type="entry name" value="PROTEIN_KINASE_DOM"/>
    <property type="match status" value="1"/>
</dbReference>
<dbReference type="InterPro" id="IPR017441">
    <property type="entry name" value="Protein_kinase_ATP_BS"/>
</dbReference>
<dbReference type="PIRSF" id="PIRSF000654">
    <property type="entry name" value="Integrin-linked_kinase"/>
    <property type="match status" value="1"/>
</dbReference>
<feature type="binding site" evidence="3">
    <location>
        <position position="55"/>
    </location>
    <ligand>
        <name>ATP</name>
        <dbReference type="ChEBI" id="CHEBI:30616"/>
    </ligand>
</feature>
<keyword evidence="5" id="KW-0808">Transferase</keyword>
<gene>
    <name evidence="5" type="ORF">F8M41_022907</name>
</gene>
<dbReference type="PANTHER" id="PTHR44329">
    <property type="entry name" value="SERINE/THREONINE-PROTEIN KINASE TNNI3K-RELATED"/>
    <property type="match status" value="1"/>
</dbReference>
<dbReference type="PRINTS" id="PR00109">
    <property type="entry name" value="TYRKINASE"/>
</dbReference>
<dbReference type="Gene3D" id="1.10.510.10">
    <property type="entry name" value="Transferase(Phosphotransferase) domain 1"/>
    <property type="match status" value="1"/>
</dbReference>
<keyword evidence="1 3" id="KW-0547">Nucleotide-binding</keyword>
<reference evidence="5 6" key="1">
    <citation type="journal article" date="2019" name="Environ. Microbiol.">
        <title>At the nexus of three kingdoms: the genome of the mycorrhizal fungus Gigaspora margarita provides insights into plant, endobacterial and fungal interactions.</title>
        <authorList>
            <person name="Venice F."/>
            <person name="Ghignone S."/>
            <person name="Salvioli di Fossalunga A."/>
            <person name="Amselem J."/>
            <person name="Novero M."/>
            <person name="Xianan X."/>
            <person name="Sedzielewska Toro K."/>
            <person name="Morin E."/>
            <person name="Lipzen A."/>
            <person name="Grigoriev I.V."/>
            <person name="Henrissat B."/>
            <person name="Martin F.M."/>
            <person name="Bonfante P."/>
        </authorList>
    </citation>
    <scope>NUCLEOTIDE SEQUENCE [LARGE SCALE GENOMIC DNA]</scope>
    <source>
        <strain evidence="5 6">BEG34</strain>
    </source>
</reference>
<dbReference type="Proteomes" id="UP000439903">
    <property type="component" value="Unassembled WGS sequence"/>
</dbReference>
<dbReference type="InterPro" id="IPR001245">
    <property type="entry name" value="Ser-Thr/Tyr_kinase_cat_dom"/>
</dbReference>
<dbReference type="GO" id="GO:0097527">
    <property type="term" value="P:necroptotic signaling pathway"/>
    <property type="evidence" value="ECO:0007669"/>
    <property type="project" value="TreeGrafter"/>
</dbReference>
<keyword evidence="2 3" id="KW-0067">ATP-binding</keyword>
<evidence type="ECO:0000256" key="1">
    <source>
        <dbReference type="ARBA" id="ARBA00022741"/>
    </source>
</evidence>
<dbReference type="InterPro" id="IPR000719">
    <property type="entry name" value="Prot_kinase_dom"/>
</dbReference>
<comment type="caution">
    <text evidence="5">The sequence shown here is derived from an EMBL/GenBank/DDBJ whole genome shotgun (WGS) entry which is preliminary data.</text>
</comment>
<evidence type="ECO:0000256" key="3">
    <source>
        <dbReference type="PROSITE-ProRule" id="PRU10141"/>
    </source>
</evidence>
<protein>
    <submittedName>
        <fullName evidence="5">Kinase-like protein</fullName>
    </submittedName>
</protein>
<name>A0A8H4AEC2_GIGMA</name>
<dbReference type="InterPro" id="IPR051681">
    <property type="entry name" value="Ser/Thr_Kinases-Pseudokinases"/>
</dbReference>
<keyword evidence="6" id="KW-1185">Reference proteome</keyword>
<evidence type="ECO:0000313" key="6">
    <source>
        <dbReference type="Proteomes" id="UP000439903"/>
    </source>
</evidence>
<dbReference type="Pfam" id="PF07714">
    <property type="entry name" value="PK_Tyr_Ser-Thr"/>
    <property type="match status" value="1"/>
</dbReference>
<organism evidence="5 6">
    <name type="scientific">Gigaspora margarita</name>
    <dbReference type="NCBI Taxonomy" id="4874"/>
    <lineage>
        <taxon>Eukaryota</taxon>
        <taxon>Fungi</taxon>
        <taxon>Fungi incertae sedis</taxon>
        <taxon>Mucoromycota</taxon>
        <taxon>Glomeromycotina</taxon>
        <taxon>Glomeromycetes</taxon>
        <taxon>Diversisporales</taxon>
        <taxon>Gigasporaceae</taxon>
        <taxon>Gigaspora</taxon>
    </lineage>
</organism>
<dbReference type="AlphaFoldDB" id="A0A8H4AEC2"/>
<keyword evidence="5" id="KW-0418">Kinase</keyword>
<accession>A0A8H4AEC2</accession>
<evidence type="ECO:0000313" key="5">
    <source>
        <dbReference type="EMBL" id="KAF0484871.1"/>
    </source>
</evidence>
<dbReference type="GO" id="GO:0004672">
    <property type="term" value="F:protein kinase activity"/>
    <property type="evidence" value="ECO:0007669"/>
    <property type="project" value="InterPro"/>
</dbReference>
<dbReference type="EMBL" id="WTPW01000727">
    <property type="protein sequence ID" value="KAF0484871.1"/>
    <property type="molecule type" value="Genomic_DNA"/>
</dbReference>
<feature type="domain" description="Protein kinase" evidence="4">
    <location>
        <begin position="26"/>
        <end position="297"/>
    </location>
</feature>
<dbReference type="GO" id="GO:0005524">
    <property type="term" value="F:ATP binding"/>
    <property type="evidence" value="ECO:0007669"/>
    <property type="project" value="UniProtKB-UniRule"/>
</dbReference>
<dbReference type="SUPFAM" id="SSF56112">
    <property type="entry name" value="Protein kinase-like (PK-like)"/>
    <property type="match status" value="1"/>
</dbReference>
<dbReference type="PROSITE" id="PS00107">
    <property type="entry name" value="PROTEIN_KINASE_ATP"/>
    <property type="match status" value="1"/>
</dbReference>
<dbReference type="OrthoDB" id="122279at2759"/>
<evidence type="ECO:0000256" key="2">
    <source>
        <dbReference type="ARBA" id="ARBA00022840"/>
    </source>
</evidence>
<sequence>MANISEEWLEKATSEGHINYIEYNQFTDPILIGVGGFGKVFKCEWSGNESTVVLKCLKIDTSIDERTIKDFINELKLLRKVCYHPNVISFYGITKDNDGYYNMVLQYANEGTLREYLMTNFMKLQWADKLCIAIEIALGLLFLHDNNIIHMDLHAESILIHQRQPKITDFGLSKQITEMSMTSYSIVHGMPGYIDPKCFINPKYKRDKKSDVYSFGLILWEISSGRPPFQTFELENSLINHILQGNRERPIEGTPSQYIELYEKCWDNDPANRPETSVILNTLKHIQSLRKEAHECFKQRKFLKALELFEGIYKYSHSPEDQINASIWDLSSI</sequence>
<dbReference type="PANTHER" id="PTHR44329:SF298">
    <property type="entry name" value="MIXED LINEAGE KINASE DOMAIN-LIKE PROTEIN"/>
    <property type="match status" value="1"/>
</dbReference>
<proteinExistence type="predicted"/>
<dbReference type="InterPro" id="IPR011009">
    <property type="entry name" value="Kinase-like_dom_sf"/>
</dbReference>
<evidence type="ECO:0000259" key="4">
    <source>
        <dbReference type="PROSITE" id="PS50011"/>
    </source>
</evidence>